<comment type="caution">
    <text evidence="7">The sequence shown here is derived from an EMBL/GenBank/DDBJ whole genome shotgun (WGS) entry which is preliminary data.</text>
</comment>
<feature type="transmembrane region" description="Helical" evidence="6">
    <location>
        <begin position="387"/>
        <end position="409"/>
    </location>
</feature>
<feature type="transmembrane region" description="Helical" evidence="6">
    <location>
        <begin position="361"/>
        <end position="381"/>
    </location>
</feature>
<evidence type="ECO:0000256" key="2">
    <source>
        <dbReference type="ARBA" id="ARBA00022475"/>
    </source>
</evidence>
<name>A0A4U1C4Y1_9SPHI</name>
<feature type="transmembrane region" description="Helical" evidence="6">
    <location>
        <begin position="290"/>
        <end position="313"/>
    </location>
</feature>
<evidence type="ECO:0000256" key="4">
    <source>
        <dbReference type="ARBA" id="ARBA00022989"/>
    </source>
</evidence>
<keyword evidence="3 6" id="KW-0812">Transmembrane</keyword>
<reference evidence="7 8" key="1">
    <citation type="submission" date="2019-04" db="EMBL/GenBank/DDBJ databases">
        <title>Pedobacter sp. AR-3-17 sp. nov., isolated from Arctic soil.</title>
        <authorList>
            <person name="Dahal R.H."/>
            <person name="Kim D.-U."/>
        </authorList>
    </citation>
    <scope>NUCLEOTIDE SEQUENCE [LARGE SCALE GENOMIC DNA]</scope>
    <source>
        <strain evidence="7 8">AR-3-17</strain>
    </source>
</reference>
<organism evidence="7 8">
    <name type="scientific">Pedobacter cryophilus</name>
    <dbReference type="NCBI Taxonomy" id="2571271"/>
    <lineage>
        <taxon>Bacteria</taxon>
        <taxon>Pseudomonadati</taxon>
        <taxon>Bacteroidota</taxon>
        <taxon>Sphingobacteriia</taxon>
        <taxon>Sphingobacteriales</taxon>
        <taxon>Sphingobacteriaceae</taxon>
        <taxon>Pedobacter</taxon>
    </lineage>
</organism>
<sequence length="484" mass="55522">MSKKFASQVVVLVLVNLIIKLIWIFGVERGVQISVGFAEYGLYYSLFNFTFILSAISDPGLSNYLIHSLSIDKINTDHYSSLFFLKLFLSFAFFFIALSLGYLMGYRDDYFELLLLLSVYHFLWSFLIYLRGYLKAHQLFNLETFFSVFDKTLLIALFLPFLYLKTDFMSSIYFFAVSQVIAILISIVLCFFVLKSKGIVLFDFRDFKPEFSVLKKVAPFALFTFLVLAYNKIDTIMLDKMLINGQLETGIYAAAYRLLDASNMLPILFASLFYPVVSQYLALKKDISKLVNVSFEVLFSLSIIIAFACWFYKTELMFFIYGTKSSVYLAQIFGVLMFSSPLVVLFYIFSTVLTANQNLKVLNLISASGLLLNFFINLFLIPKHQALGAAISTLISLFWVGLLYFLYYYRYFKSAINLNTVFKMSALIGLLLGTGYILTFTNFNWLLGLAIYLILALSYTLLLRLFSIKKIKNLIKIEAIEGIN</sequence>
<proteinExistence type="predicted"/>
<evidence type="ECO:0000256" key="5">
    <source>
        <dbReference type="ARBA" id="ARBA00023136"/>
    </source>
</evidence>
<keyword evidence="4 6" id="KW-1133">Transmembrane helix</keyword>
<dbReference type="PANTHER" id="PTHR30250">
    <property type="entry name" value="PST FAMILY PREDICTED COLANIC ACID TRANSPORTER"/>
    <property type="match status" value="1"/>
</dbReference>
<accession>A0A4U1C4Y1</accession>
<feature type="transmembrane region" description="Helical" evidence="6">
    <location>
        <begin position="82"/>
        <end position="104"/>
    </location>
</feature>
<dbReference type="PANTHER" id="PTHR30250:SF11">
    <property type="entry name" value="O-ANTIGEN TRANSPORTER-RELATED"/>
    <property type="match status" value="1"/>
</dbReference>
<feature type="transmembrane region" description="Helical" evidence="6">
    <location>
        <begin position="264"/>
        <end position="283"/>
    </location>
</feature>
<feature type="transmembrane region" description="Helical" evidence="6">
    <location>
        <begin position="9"/>
        <end position="27"/>
    </location>
</feature>
<feature type="transmembrane region" description="Helical" evidence="6">
    <location>
        <begin position="142"/>
        <end position="164"/>
    </location>
</feature>
<feature type="transmembrane region" description="Helical" evidence="6">
    <location>
        <begin position="445"/>
        <end position="466"/>
    </location>
</feature>
<feature type="transmembrane region" description="Helical" evidence="6">
    <location>
        <begin position="328"/>
        <end position="349"/>
    </location>
</feature>
<evidence type="ECO:0000256" key="6">
    <source>
        <dbReference type="SAM" id="Phobius"/>
    </source>
</evidence>
<dbReference type="RefSeq" id="WP_136824639.1">
    <property type="nucleotide sequence ID" value="NZ_SWBP01000001.1"/>
</dbReference>
<dbReference type="InterPro" id="IPR002797">
    <property type="entry name" value="Polysacc_synth"/>
</dbReference>
<dbReference type="GO" id="GO:0005886">
    <property type="term" value="C:plasma membrane"/>
    <property type="evidence" value="ECO:0007669"/>
    <property type="project" value="UniProtKB-SubCell"/>
</dbReference>
<feature type="transmembrane region" description="Helical" evidence="6">
    <location>
        <begin position="421"/>
        <end position="439"/>
    </location>
</feature>
<dbReference type="Proteomes" id="UP000308181">
    <property type="component" value="Unassembled WGS sequence"/>
</dbReference>
<dbReference type="Pfam" id="PF01943">
    <property type="entry name" value="Polysacc_synt"/>
    <property type="match status" value="1"/>
</dbReference>
<keyword evidence="5 6" id="KW-0472">Membrane</keyword>
<keyword evidence="2" id="KW-1003">Cell membrane</keyword>
<evidence type="ECO:0000256" key="3">
    <source>
        <dbReference type="ARBA" id="ARBA00022692"/>
    </source>
</evidence>
<feature type="transmembrane region" description="Helical" evidence="6">
    <location>
        <begin position="110"/>
        <end position="130"/>
    </location>
</feature>
<keyword evidence="8" id="KW-1185">Reference proteome</keyword>
<dbReference type="OrthoDB" id="925916at2"/>
<feature type="transmembrane region" description="Helical" evidence="6">
    <location>
        <begin position="170"/>
        <end position="193"/>
    </location>
</feature>
<dbReference type="EMBL" id="SWBP01000001">
    <property type="protein sequence ID" value="TKC00429.1"/>
    <property type="molecule type" value="Genomic_DNA"/>
</dbReference>
<protein>
    <submittedName>
        <fullName evidence="7">Polysaccharide biosynthesis protein</fullName>
    </submittedName>
</protein>
<dbReference type="AlphaFoldDB" id="A0A4U1C4Y1"/>
<evidence type="ECO:0000313" key="8">
    <source>
        <dbReference type="Proteomes" id="UP000308181"/>
    </source>
</evidence>
<evidence type="ECO:0000256" key="1">
    <source>
        <dbReference type="ARBA" id="ARBA00004651"/>
    </source>
</evidence>
<comment type="subcellular location">
    <subcellularLocation>
        <location evidence="1">Cell membrane</location>
        <topology evidence="1">Multi-pass membrane protein</topology>
    </subcellularLocation>
</comment>
<dbReference type="InterPro" id="IPR050833">
    <property type="entry name" value="Poly_Biosynth_Transport"/>
</dbReference>
<feature type="transmembrane region" description="Helical" evidence="6">
    <location>
        <begin position="42"/>
        <end position="61"/>
    </location>
</feature>
<evidence type="ECO:0000313" key="7">
    <source>
        <dbReference type="EMBL" id="TKC00429.1"/>
    </source>
</evidence>
<gene>
    <name evidence="7" type="ORF">FA046_01735</name>
</gene>